<dbReference type="Proteomes" id="UP000265140">
    <property type="component" value="Chromosome 11"/>
</dbReference>
<dbReference type="GO" id="GO:0004252">
    <property type="term" value="F:serine-type endopeptidase activity"/>
    <property type="evidence" value="ECO:0007669"/>
    <property type="project" value="InterPro"/>
</dbReference>
<evidence type="ECO:0000256" key="6">
    <source>
        <dbReference type="SAM" id="SignalP"/>
    </source>
</evidence>
<dbReference type="InterPro" id="IPR033116">
    <property type="entry name" value="TRYPSIN_SER"/>
</dbReference>
<keyword evidence="4" id="KW-0720">Serine protease</keyword>
<dbReference type="InterPro" id="IPR001314">
    <property type="entry name" value="Peptidase_S1A"/>
</dbReference>
<dbReference type="KEGG" id="els:105030955"/>
<evidence type="ECO:0000256" key="4">
    <source>
        <dbReference type="ARBA" id="ARBA00022825"/>
    </source>
</evidence>
<keyword evidence="3" id="KW-0378">Hydrolase</keyword>
<name>A0AAY5K6C4_ESOLU</name>
<evidence type="ECO:0000256" key="2">
    <source>
        <dbReference type="ARBA" id="ARBA00022729"/>
    </source>
</evidence>
<evidence type="ECO:0000256" key="1">
    <source>
        <dbReference type="ARBA" id="ARBA00022670"/>
    </source>
</evidence>
<evidence type="ECO:0000313" key="9">
    <source>
        <dbReference type="Proteomes" id="UP000265140"/>
    </source>
</evidence>
<feature type="domain" description="Peptidase S1" evidence="7">
    <location>
        <begin position="28"/>
        <end position="259"/>
    </location>
</feature>
<reference evidence="8 9" key="1">
    <citation type="submission" date="2020-02" db="EMBL/GenBank/DDBJ databases">
        <title>Esox lucius (northern pike) genome, fEsoLuc1, primary haplotype.</title>
        <authorList>
            <person name="Myers G."/>
            <person name="Karagic N."/>
            <person name="Meyer A."/>
            <person name="Pippel M."/>
            <person name="Reichard M."/>
            <person name="Winkler S."/>
            <person name="Tracey A."/>
            <person name="Sims Y."/>
            <person name="Howe K."/>
            <person name="Rhie A."/>
            <person name="Formenti G."/>
            <person name="Durbin R."/>
            <person name="Fedrigo O."/>
            <person name="Jarvis E.D."/>
        </authorList>
    </citation>
    <scope>NUCLEOTIDE SEQUENCE [LARGE SCALE GENOMIC DNA]</scope>
</reference>
<dbReference type="PANTHER" id="PTHR24252:SF7">
    <property type="entry name" value="HYALIN"/>
    <property type="match status" value="1"/>
</dbReference>
<keyword evidence="1" id="KW-0645">Protease</keyword>
<protein>
    <recommendedName>
        <fullName evidence="7">Peptidase S1 domain-containing protein</fullName>
    </recommendedName>
</protein>
<dbReference type="InterPro" id="IPR009003">
    <property type="entry name" value="Peptidase_S1_PA"/>
</dbReference>
<feature type="chain" id="PRO_5044227379" description="Peptidase S1 domain-containing protein" evidence="6">
    <location>
        <begin position="19"/>
        <end position="264"/>
    </location>
</feature>
<dbReference type="Pfam" id="PF00089">
    <property type="entry name" value="Trypsin"/>
    <property type="match status" value="1"/>
</dbReference>
<keyword evidence="5" id="KW-1015">Disulfide bond</keyword>
<evidence type="ECO:0000313" key="8">
    <source>
        <dbReference type="Ensembl" id="ENSELUP00000083765.1"/>
    </source>
</evidence>
<keyword evidence="9" id="KW-1185">Reference proteome</keyword>
<dbReference type="AlphaFoldDB" id="A0AAY5K6C4"/>
<dbReference type="GeneTree" id="ENSGT00940000163009"/>
<keyword evidence="2 6" id="KW-0732">Signal</keyword>
<feature type="signal peptide" evidence="6">
    <location>
        <begin position="1"/>
        <end position="18"/>
    </location>
</feature>
<dbReference type="SUPFAM" id="SSF50494">
    <property type="entry name" value="Trypsin-like serine proteases"/>
    <property type="match status" value="1"/>
</dbReference>
<dbReference type="Gene3D" id="2.40.10.10">
    <property type="entry name" value="Trypsin-like serine proteases"/>
    <property type="match status" value="1"/>
</dbReference>
<organism evidence="8 9">
    <name type="scientific">Esox lucius</name>
    <name type="common">Northern pike</name>
    <dbReference type="NCBI Taxonomy" id="8010"/>
    <lineage>
        <taxon>Eukaryota</taxon>
        <taxon>Metazoa</taxon>
        <taxon>Chordata</taxon>
        <taxon>Craniata</taxon>
        <taxon>Vertebrata</taxon>
        <taxon>Euteleostomi</taxon>
        <taxon>Actinopterygii</taxon>
        <taxon>Neopterygii</taxon>
        <taxon>Teleostei</taxon>
        <taxon>Protacanthopterygii</taxon>
        <taxon>Esociformes</taxon>
        <taxon>Esocidae</taxon>
        <taxon>Esox</taxon>
    </lineage>
</organism>
<dbReference type="InterPro" id="IPR043504">
    <property type="entry name" value="Peptidase_S1_PA_chymotrypsin"/>
</dbReference>
<dbReference type="GO" id="GO:0006508">
    <property type="term" value="P:proteolysis"/>
    <property type="evidence" value="ECO:0007669"/>
    <property type="project" value="UniProtKB-KW"/>
</dbReference>
<dbReference type="RefSeq" id="XP_028978875.2">
    <property type="nucleotide sequence ID" value="XM_029123042.2"/>
</dbReference>
<dbReference type="PANTHER" id="PTHR24252">
    <property type="entry name" value="ACROSIN-RELATED"/>
    <property type="match status" value="1"/>
</dbReference>
<dbReference type="SMART" id="SM00020">
    <property type="entry name" value="Tryp_SPc"/>
    <property type="match status" value="1"/>
</dbReference>
<dbReference type="PROSITE" id="PS00135">
    <property type="entry name" value="TRYPSIN_SER"/>
    <property type="match status" value="1"/>
</dbReference>
<reference evidence="8" key="2">
    <citation type="submission" date="2025-08" db="UniProtKB">
        <authorList>
            <consortium name="Ensembl"/>
        </authorList>
    </citation>
    <scope>IDENTIFICATION</scope>
</reference>
<dbReference type="PRINTS" id="PR00722">
    <property type="entry name" value="CHYMOTRYPSIN"/>
</dbReference>
<reference evidence="8" key="3">
    <citation type="submission" date="2025-09" db="UniProtKB">
        <authorList>
            <consortium name="Ensembl"/>
        </authorList>
    </citation>
    <scope>IDENTIFICATION</scope>
</reference>
<accession>A0AAY5K6C4</accession>
<dbReference type="GeneID" id="105030955"/>
<dbReference type="InterPro" id="IPR001254">
    <property type="entry name" value="Trypsin_dom"/>
</dbReference>
<sequence length="264" mass="28974">MGILGQLFLVLLVCEAAGSSVPRARSTIVGGQDAPEGRWPWMAYLKITGDVKACGGSLLNEEWVLTSAHCMKKINRESSYVYLGVRSAKFLREEQAFNRTMSHIVFHPNSEDFDNDIALIKLNPPVKFETRVAPMDLPEPKDVFNETSECWVTGWGNVEHGKPLFGNSNLQELKVPILNQTVCLDKYPKLTSNMICAGFLQGGKDTCQGDSGGPLVCLSGEKFVQVGITSFGNGCGEEGKPGYYIRVASYLDFIKKTINSNPQA</sequence>
<dbReference type="Ensembl" id="ENSELUT00000102139.1">
    <property type="protein sequence ID" value="ENSELUP00000083765.1"/>
    <property type="gene ID" value="ENSELUG00000043434.1"/>
</dbReference>
<evidence type="ECO:0000256" key="3">
    <source>
        <dbReference type="ARBA" id="ARBA00022801"/>
    </source>
</evidence>
<evidence type="ECO:0000259" key="7">
    <source>
        <dbReference type="PROSITE" id="PS50240"/>
    </source>
</evidence>
<dbReference type="FunFam" id="2.40.10.10:FF:000024">
    <property type="entry name" value="Serine protease 53"/>
    <property type="match status" value="1"/>
</dbReference>
<proteinExistence type="predicted"/>
<dbReference type="PROSITE" id="PS50240">
    <property type="entry name" value="TRYPSIN_DOM"/>
    <property type="match status" value="1"/>
</dbReference>
<dbReference type="CDD" id="cd00190">
    <property type="entry name" value="Tryp_SPc"/>
    <property type="match status" value="1"/>
</dbReference>
<evidence type="ECO:0000256" key="5">
    <source>
        <dbReference type="ARBA" id="ARBA00023157"/>
    </source>
</evidence>